<dbReference type="GO" id="GO:0005524">
    <property type="term" value="F:ATP binding"/>
    <property type="evidence" value="ECO:0007669"/>
    <property type="project" value="UniProtKB-KW"/>
</dbReference>
<dbReference type="OrthoDB" id="40902at2759"/>
<feature type="region of interest" description="Disordered" evidence="3">
    <location>
        <begin position="1"/>
        <end position="34"/>
    </location>
</feature>
<dbReference type="SMART" id="SM00240">
    <property type="entry name" value="FHA"/>
    <property type="match status" value="1"/>
</dbReference>
<dbReference type="CTD" id="35288"/>
<name>A0A0K2T7T0_LEPSM</name>
<dbReference type="Pfam" id="PF00498">
    <property type="entry name" value="FHA"/>
    <property type="match status" value="1"/>
</dbReference>
<dbReference type="EMBL" id="HACA01004160">
    <property type="protein sequence ID" value="CDW21521.1"/>
    <property type="molecule type" value="Transcribed_RNA"/>
</dbReference>
<dbReference type="Gene3D" id="3.30.200.20">
    <property type="entry name" value="Phosphorylase Kinase, domain 1"/>
    <property type="match status" value="1"/>
</dbReference>
<dbReference type="GO" id="GO:0004672">
    <property type="term" value="F:protein kinase activity"/>
    <property type="evidence" value="ECO:0007669"/>
    <property type="project" value="InterPro"/>
</dbReference>
<dbReference type="FunFam" id="1.10.510.10:FF:000571">
    <property type="entry name" value="Maternal embryonic leucine zipper kinase"/>
    <property type="match status" value="1"/>
</dbReference>
<proteinExistence type="predicted"/>
<dbReference type="Gene3D" id="2.60.200.20">
    <property type="match status" value="1"/>
</dbReference>
<keyword evidence="6" id="KW-0418">Kinase</keyword>
<dbReference type="KEGG" id="lsm:121124457"/>
<dbReference type="InterPro" id="IPR008271">
    <property type="entry name" value="Ser/Thr_kinase_AS"/>
</dbReference>
<dbReference type="PROSITE" id="PS50011">
    <property type="entry name" value="PROTEIN_KINASE_DOM"/>
    <property type="match status" value="1"/>
</dbReference>
<dbReference type="Pfam" id="PF00069">
    <property type="entry name" value="Pkinase"/>
    <property type="match status" value="1"/>
</dbReference>
<dbReference type="PANTHER" id="PTHR24347">
    <property type="entry name" value="SERINE/THREONINE-PROTEIN KINASE"/>
    <property type="match status" value="1"/>
</dbReference>
<dbReference type="InterPro" id="IPR000253">
    <property type="entry name" value="FHA_dom"/>
</dbReference>
<dbReference type="PROSITE" id="PS50006">
    <property type="entry name" value="FHA_DOMAIN"/>
    <property type="match status" value="1"/>
</dbReference>
<sequence length="500" mass="56854">MDLDYISPEKNPLLDSQPPTQPLSNGDAEDDMEVEEDNSWGYLYPNKDNVKRLSLKNQSISFGRSTANDVVFTEQMMGKRRYVSCSKVHFCLHHSQDELVYLEDKSSNGTFVDGNLVGKDKRRPLMHNSYISIAERKWKPFVFMLRKPPLCEAYPSELTCKYVMSGELGKGACGTVRLAFRISDDKRVAVKIIHKNHVNFHNKMNTINIMNEVKILQSINHPCVIRLEDVIDTDEALYIILELADGGELFDKILEKKKFSEKDAKFVFLQIASAIKYLHSKQIAHRDLKPENILLDSNELDSDPLIKISDMGLSKLVDLESVLKTFVGTPQYLAPEVLTSCVRGDGTYSHKVDCWSMGVILYVLLTGCPPFSQDRRDGKELVRQIAEGDYYFDQRMWDSISDQAIDLVRKLLTVDVSKRPSAAQILNHPWLKDDSGNAIRVQKVMKPHVDTFKSPEAPHSSKKRVHSDADEIELKKQKILFCFGSENVDNECDSSTVEAQ</sequence>
<reference evidence="6" key="1">
    <citation type="submission" date="2014-05" db="EMBL/GenBank/DDBJ databases">
        <authorList>
            <person name="Chronopoulou M."/>
        </authorList>
    </citation>
    <scope>NUCLEOTIDE SEQUENCE</scope>
    <source>
        <tissue evidence="6">Whole organism</tissue>
    </source>
</reference>
<dbReference type="Gene3D" id="1.10.510.10">
    <property type="entry name" value="Transferase(Phosphotransferase) domain 1"/>
    <property type="match status" value="1"/>
</dbReference>
<dbReference type="InterPro" id="IPR011009">
    <property type="entry name" value="Kinase-like_dom_sf"/>
</dbReference>
<dbReference type="AlphaFoldDB" id="A0A0K2T7T0"/>
<feature type="domain" description="FHA" evidence="4">
    <location>
        <begin position="60"/>
        <end position="117"/>
    </location>
</feature>
<feature type="domain" description="Protein kinase" evidence="5">
    <location>
        <begin position="162"/>
        <end position="431"/>
    </location>
</feature>
<evidence type="ECO:0000256" key="3">
    <source>
        <dbReference type="SAM" id="MobiDB-lite"/>
    </source>
</evidence>
<dbReference type="InterPro" id="IPR008984">
    <property type="entry name" value="SMAD_FHA_dom_sf"/>
</dbReference>
<dbReference type="InterPro" id="IPR000719">
    <property type="entry name" value="Prot_kinase_dom"/>
</dbReference>
<keyword evidence="1" id="KW-0547">Nucleotide-binding</keyword>
<protein>
    <submittedName>
        <fullName evidence="6">Serine/threonineprotein kinase Chk2like [Aplysia californica]</fullName>
    </submittedName>
</protein>
<evidence type="ECO:0000313" key="6">
    <source>
        <dbReference type="EMBL" id="CDW21521.1"/>
    </source>
</evidence>
<dbReference type="SMART" id="SM00220">
    <property type="entry name" value="S_TKc"/>
    <property type="match status" value="1"/>
</dbReference>
<evidence type="ECO:0000259" key="4">
    <source>
        <dbReference type="PROSITE" id="PS50006"/>
    </source>
</evidence>
<dbReference type="GeneID" id="121124457"/>
<keyword evidence="6" id="KW-0808">Transferase</keyword>
<dbReference type="RefSeq" id="XP_040575543.1">
    <property type="nucleotide sequence ID" value="XM_040719609.2"/>
</dbReference>
<keyword evidence="2" id="KW-0067">ATP-binding</keyword>
<dbReference type="PROSITE" id="PS00108">
    <property type="entry name" value="PROTEIN_KINASE_ST"/>
    <property type="match status" value="1"/>
</dbReference>
<dbReference type="SUPFAM" id="SSF56112">
    <property type="entry name" value="Protein kinase-like (PK-like)"/>
    <property type="match status" value="1"/>
</dbReference>
<evidence type="ECO:0000256" key="2">
    <source>
        <dbReference type="ARBA" id="ARBA00022840"/>
    </source>
</evidence>
<evidence type="ECO:0000259" key="5">
    <source>
        <dbReference type="PROSITE" id="PS50011"/>
    </source>
</evidence>
<evidence type="ECO:0000256" key="1">
    <source>
        <dbReference type="ARBA" id="ARBA00022741"/>
    </source>
</evidence>
<organism evidence="6">
    <name type="scientific">Lepeophtheirus salmonis</name>
    <name type="common">Salmon louse</name>
    <name type="synonym">Caligus salmonis</name>
    <dbReference type="NCBI Taxonomy" id="72036"/>
    <lineage>
        <taxon>Eukaryota</taxon>
        <taxon>Metazoa</taxon>
        <taxon>Ecdysozoa</taxon>
        <taxon>Arthropoda</taxon>
        <taxon>Crustacea</taxon>
        <taxon>Multicrustacea</taxon>
        <taxon>Hexanauplia</taxon>
        <taxon>Copepoda</taxon>
        <taxon>Siphonostomatoida</taxon>
        <taxon>Caligidae</taxon>
        <taxon>Lepeophtheirus</taxon>
    </lineage>
</organism>
<accession>A0A0K2T7T0</accession>
<dbReference type="CDD" id="cd05117">
    <property type="entry name" value="STKc_CAMK"/>
    <property type="match status" value="1"/>
</dbReference>
<dbReference type="SUPFAM" id="SSF49879">
    <property type="entry name" value="SMAD/FHA domain"/>
    <property type="match status" value="1"/>
</dbReference>